<comment type="caution">
    <text evidence="2">The sequence shown here is derived from an EMBL/GenBank/DDBJ whole genome shotgun (WGS) entry which is preliminary data.</text>
</comment>
<proteinExistence type="predicted"/>
<dbReference type="RefSeq" id="WP_123198362.1">
    <property type="nucleotide sequence ID" value="NZ_QICB01000004.1"/>
</dbReference>
<dbReference type="NCBIfam" id="TIGR03987">
    <property type="entry name" value="HsmA family protein"/>
    <property type="match status" value="1"/>
</dbReference>
<evidence type="ECO:0000256" key="1">
    <source>
        <dbReference type="SAM" id="Phobius"/>
    </source>
</evidence>
<name>A0A3N0AFK8_9ACTN</name>
<reference evidence="3" key="1">
    <citation type="submission" date="2018-05" db="EMBL/GenBank/DDBJ databases">
        <title>Genome Sequencing of selected type strains of the family Eggerthellaceae.</title>
        <authorList>
            <person name="Danylec N."/>
            <person name="Stoll D.A."/>
            <person name="Doetsch A."/>
            <person name="Huch M."/>
        </authorList>
    </citation>
    <scope>NUCLEOTIDE SEQUENCE [LARGE SCALE GENOMIC DNA]</scope>
    <source>
        <strain evidence="3">DSM 17537</strain>
    </source>
</reference>
<keyword evidence="1" id="KW-1133">Transmembrane helix</keyword>
<gene>
    <name evidence="2" type="ORF">DMP07_06620</name>
</gene>
<dbReference type="InterPro" id="IPR023813">
    <property type="entry name" value="HsmA-like"/>
</dbReference>
<organism evidence="2 3">
    <name type="scientific">Slackia faecicanis</name>
    <dbReference type="NCBI Taxonomy" id="255723"/>
    <lineage>
        <taxon>Bacteria</taxon>
        <taxon>Bacillati</taxon>
        <taxon>Actinomycetota</taxon>
        <taxon>Coriobacteriia</taxon>
        <taxon>Eggerthellales</taxon>
        <taxon>Eggerthellaceae</taxon>
        <taxon>Slackia</taxon>
    </lineage>
</organism>
<dbReference type="Proteomes" id="UP000267368">
    <property type="component" value="Unassembled WGS sequence"/>
</dbReference>
<sequence>MSFELIAASAAITLALVFYTVGVFSERRSSSLKLSHVIMFWCGLVFDTTGTTIMTNIAQTSGATGFGIHAISGLLAIILMLVHAIWATATYIRRNERAEKTFHKFSTLVWLLWLIPYIIGMLVGIPMIHLQTVCAVGTATLVVAAFAFFLLRRGAAKHSDK</sequence>
<keyword evidence="3" id="KW-1185">Reference proteome</keyword>
<accession>A0A3N0AFK8</accession>
<dbReference type="OrthoDB" id="5396526at2"/>
<feature type="transmembrane region" description="Helical" evidence="1">
    <location>
        <begin position="70"/>
        <end position="93"/>
    </location>
</feature>
<keyword evidence="1" id="KW-0472">Membrane</keyword>
<dbReference type="EMBL" id="QICB01000004">
    <property type="protein sequence ID" value="RNL19639.1"/>
    <property type="molecule type" value="Genomic_DNA"/>
</dbReference>
<dbReference type="AlphaFoldDB" id="A0A3N0AFK8"/>
<evidence type="ECO:0000313" key="3">
    <source>
        <dbReference type="Proteomes" id="UP000267368"/>
    </source>
</evidence>
<feature type="transmembrane region" description="Helical" evidence="1">
    <location>
        <begin position="130"/>
        <end position="151"/>
    </location>
</feature>
<feature type="transmembrane region" description="Helical" evidence="1">
    <location>
        <begin position="6"/>
        <end position="25"/>
    </location>
</feature>
<feature type="transmembrane region" description="Helical" evidence="1">
    <location>
        <begin position="37"/>
        <end position="58"/>
    </location>
</feature>
<evidence type="ECO:0000313" key="2">
    <source>
        <dbReference type="EMBL" id="RNL19639.1"/>
    </source>
</evidence>
<protein>
    <submittedName>
        <fullName evidence="2">TIGR03987 family protein</fullName>
    </submittedName>
</protein>
<feature type="transmembrane region" description="Helical" evidence="1">
    <location>
        <begin position="105"/>
        <end position="124"/>
    </location>
</feature>
<keyword evidence="1" id="KW-0812">Transmembrane</keyword>